<accession>A0ACC5R2Z3</accession>
<evidence type="ECO:0000313" key="2">
    <source>
        <dbReference type="Proteomes" id="UP000616151"/>
    </source>
</evidence>
<keyword evidence="2" id="KW-1185">Reference proteome</keyword>
<protein>
    <submittedName>
        <fullName evidence="1">Uncharacterized protein</fullName>
    </submittedName>
</protein>
<organism evidence="1 2">
    <name type="scientific">Taklimakanibacter albus</name>
    <dbReference type="NCBI Taxonomy" id="2800327"/>
    <lineage>
        <taxon>Bacteria</taxon>
        <taxon>Pseudomonadati</taxon>
        <taxon>Pseudomonadota</taxon>
        <taxon>Alphaproteobacteria</taxon>
        <taxon>Hyphomicrobiales</taxon>
        <taxon>Aestuariivirgaceae</taxon>
        <taxon>Taklimakanibacter</taxon>
    </lineage>
</organism>
<dbReference type="Proteomes" id="UP000616151">
    <property type="component" value="Unassembled WGS sequence"/>
</dbReference>
<dbReference type="EMBL" id="JAENHL010000007">
    <property type="protein sequence ID" value="MBK1867019.1"/>
    <property type="molecule type" value="Genomic_DNA"/>
</dbReference>
<reference evidence="1" key="1">
    <citation type="submission" date="2021-01" db="EMBL/GenBank/DDBJ databases">
        <authorList>
            <person name="Sun Q."/>
        </authorList>
    </citation>
    <scope>NUCLEOTIDE SEQUENCE</scope>
    <source>
        <strain evidence="1">YIM B02566</strain>
    </source>
</reference>
<proteinExistence type="predicted"/>
<comment type="caution">
    <text evidence="1">The sequence shown here is derived from an EMBL/GenBank/DDBJ whole genome shotgun (WGS) entry which is preliminary data.</text>
</comment>
<sequence length="136" mass="15112">MRFGSPMLFAGLAALVVATGGAKAREEIPLVSGTYAQNMDWCQMMNRADPNGPDYKDKRAFINLTQDEINWNTSVGQITDVSIDRKTINLAVQLTTDGQTKAVALPLVRKSKKVFVLYGVNFYHCPTYMPNPRLGR</sequence>
<name>A0ACC5R2Z3_9HYPH</name>
<gene>
    <name evidence="1" type="ORF">JHL16_11740</name>
</gene>
<evidence type="ECO:0000313" key="1">
    <source>
        <dbReference type="EMBL" id="MBK1867019.1"/>
    </source>
</evidence>